<evidence type="ECO:0000313" key="1">
    <source>
        <dbReference type="EMBL" id="KYO21886.1"/>
    </source>
</evidence>
<organism evidence="1 2">
    <name type="scientific">Alligator mississippiensis</name>
    <name type="common">American alligator</name>
    <dbReference type="NCBI Taxonomy" id="8496"/>
    <lineage>
        <taxon>Eukaryota</taxon>
        <taxon>Metazoa</taxon>
        <taxon>Chordata</taxon>
        <taxon>Craniata</taxon>
        <taxon>Vertebrata</taxon>
        <taxon>Euteleostomi</taxon>
        <taxon>Archelosauria</taxon>
        <taxon>Archosauria</taxon>
        <taxon>Crocodylia</taxon>
        <taxon>Alligatoridae</taxon>
        <taxon>Alligatorinae</taxon>
        <taxon>Alligator</taxon>
    </lineage>
</organism>
<protein>
    <submittedName>
        <fullName evidence="1">Uncharacterized protein</fullName>
    </submittedName>
</protein>
<dbReference type="EMBL" id="AKHW03006283">
    <property type="protein sequence ID" value="KYO21886.1"/>
    <property type="molecule type" value="Genomic_DNA"/>
</dbReference>
<gene>
    <name evidence="1" type="ORF">Y1Q_0000557</name>
</gene>
<dbReference type="Proteomes" id="UP000050525">
    <property type="component" value="Unassembled WGS sequence"/>
</dbReference>
<sequence>MEVKEDEPIGFQILKQIYGNSENQKVSRSEGCKTAVFPWPENDSLPGLGQPQVAEYCWRGKTHQILKRNVKLVQHQTGMLIGN</sequence>
<accession>A0A151MBI2</accession>
<keyword evidence="2" id="KW-1185">Reference proteome</keyword>
<dbReference type="AlphaFoldDB" id="A0A151MBI2"/>
<name>A0A151MBI2_ALLMI</name>
<evidence type="ECO:0000313" key="2">
    <source>
        <dbReference type="Proteomes" id="UP000050525"/>
    </source>
</evidence>
<reference evidence="1 2" key="1">
    <citation type="journal article" date="2012" name="Genome Biol.">
        <title>Sequencing three crocodilian genomes to illuminate the evolution of archosaurs and amniotes.</title>
        <authorList>
            <person name="St John J.A."/>
            <person name="Braun E.L."/>
            <person name="Isberg S.R."/>
            <person name="Miles L.G."/>
            <person name="Chong A.Y."/>
            <person name="Gongora J."/>
            <person name="Dalzell P."/>
            <person name="Moran C."/>
            <person name="Bed'hom B."/>
            <person name="Abzhanov A."/>
            <person name="Burgess S.C."/>
            <person name="Cooksey A.M."/>
            <person name="Castoe T.A."/>
            <person name="Crawford N.G."/>
            <person name="Densmore L.D."/>
            <person name="Drew J.C."/>
            <person name="Edwards S.V."/>
            <person name="Faircloth B.C."/>
            <person name="Fujita M.K."/>
            <person name="Greenwold M.J."/>
            <person name="Hoffmann F.G."/>
            <person name="Howard J.M."/>
            <person name="Iguchi T."/>
            <person name="Janes D.E."/>
            <person name="Khan S.Y."/>
            <person name="Kohno S."/>
            <person name="de Koning A.J."/>
            <person name="Lance S.L."/>
            <person name="McCarthy F.M."/>
            <person name="McCormack J.E."/>
            <person name="Merchant M.E."/>
            <person name="Peterson D.G."/>
            <person name="Pollock D.D."/>
            <person name="Pourmand N."/>
            <person name="Raney B.J."/>
            <person name="Roessler K.A."/>
            <person name="Sanford J.R."/>
            <person name="Sawyer R.H."/>
            <person name="Schmidt C.J."/>
            <person name="Triplett E.W."/>
            <person name="Tuberville T.D."/>
            <person name="Venegas-Anaya M."/>
            <person name="Howard J.T."/>
            <person name="Jarvis E.D."/>
            <person name="Guillette L.J.Jr."/>
            <person name="Glenn T.C."/>
            <person name="Green R.E."/>
            <person name="Ray D.A."/>
        </authorList>
    </citation>
    <scope>NUCLEOTIDE SEQUENCE [LARGE SCALE GENOMIC DNA]</scope>
    <source>
        <strain evidence="1">KSC_2009_1</strain>
    </source>
</reference>
<proteinExistence type="predicted"/>
<comment type="caution">
    <text evidence="1">The sequence shown here is derived from an EMBL/GenBank/DDBJ whole genome shotgun (WGS) entry which is preliminary data.</text>
</comment>